<sequence>MVYTYRQRGAEEGTSTFSSMKFAPFEGDHRHVCVGQGQHKSAKQSIQACLIRIECKWAHRSSEDEGWFASGKCE</sequence>
<evidence type="ECO:0000313" key="2">
    <source>
        <dbReference type="Proteomes" id="UP001162060"/>
    </source>
</evidence>
<evidence type="ECO:0000313" key="1">
    <source>
        <dbReference type="EMBL" id="CAK7929036.1"/>
    </source>
</evidence>
<gene>
    <name evidence="1" type="ORF">PM001_LOCUS14186</name>
</gene>
<dbReference type="Proteomes" id="UP001162060">
    <property type="component" value="Unassembled WGS sequence"/>
</dbReference>
<name>A0AAV1U4Q1_9STRA</name>
<proteinExistence type="predicted"/>
<dbReference type="AlphaFoldDB" id="A0AAV1U4Q1"/>
<organism evidence="1 2">
    <name type="scientific">Peronospora matthiolae</name>
    <dbReference type="NCBI Taxonomy" id="2874970"/>
    <lineage>
        <taxon>Eukaryota</taxon>
        <taxon>Sar</taxon>
        <taxon>Stramenopiles</taxon>
        <taxon>Oomycota</taxon>
        <taxon>Peronosporomycetes</taxon>
        <taxon>Peronosporales</taxon>
        <taxon>Peronosporaceae</taxon>
        <taxon>Peronospora</taxon>
    </lineage>
</organism>
<dbReference type="EMBL" id="CAKLBY020000149">
    <property type="protein sequence ID" value="CAK7929036.1"/>
    <property type="molecule type" value="Genomic_DNA"/>
</dbReference>
<comment type="caution">
    <text evidence="1">The sequence shown here is derived from an EMBL/GenBank/DDBJ whole genome shotgun (WGS) entry which is preliminary data.</text>
</comment>
<reference evidence="1" key="1">
    <citation type="submission" date="2024-01" db="EMBL/GenBank/DDBJ databases">
        <authorList>
            <person name="Webb A."/>
        </authorList>
    </citation>
    <scope>NUCLEOTIDE SEQUENCE</scope>
    <source>
        <strain evidence="1">Pm1</strain>
    </source>
</reference>
<accession>A0AAV1U4Q1</accession>
<protein>
    <submittedName>
        <fullName evidence="1">Uncharacterized protein</fullName>
    </submittedName>
</protein>